<keyword evidence="1" id="KW-1133">Transmembrane helix</keyword>
<name>A0A8W8K171_MAGGI</name>
<dbReference type="AlphaFoldDB" id="A0A8W8K171"/>
<feature type="transmembrane region" description="Helical" evidence="1">
    <location>
        <begin position="49"/>
        <end position="70"/>
    </location>
</feature>
<evidence type="ECO:0000256" key="1">
    <source>
        <dbReference type="SAM" id="Phobius"/>
    </source>
</evidence>
<keyword evidence="1" id="KW-0812">Transmembrane</keyword>
<proteinExistence type="predicted"/>
<dbReference type="Proteomes" id="UP000005408">
    <property type="component" value="Unassembled WGS sequence"/>
</dbReference>
<sequence>MATVTKAPRIQSHKLTEVKTRCVSYIPSLEYCIRRSTSSVFYQKKPCRLYINMIGFTIFVMVVFETYKWWKKDVEVDIDNEISREIDEMLENIQNSL</sequence>
<protein>
    <submittedName>
        <fullName evidence="2">Uncharacterized protein</fullName>
    </submittedName>
</protein>
<reference evidence="2" key="1">
    <citation type="submission" date="2022-08" db="UniProtKB">
        <authorList>
            <consortium name="EnsemblMetazoa"/>
        </authorList>
    </citation>
    <scope>IDENTIFICATION</scope>
    <source>
        <strain evidence="2">05x7-T-G4-1.051#20</strain>
    </source>
</reference>
<keyword evidence="3" id="KW-1185">Reference proteome</keyword>
<accession>A0A8W8K171</accession>
<dbReference type="EnsemblMetazoa" id="G21982.1">
    <property type="protein sequence ID" value="G21982.1:cds"/>
    <property type="gene ID" value="G21982"/>
</dbReference>
<keyword evidence="1" id="KW-0472">Membrane</keyword>
<evidence type="ECO:0000313" key="2">
    <source>
        <dbReference type="EnsemblMetazoa" id="G21982.1:cds"/>
    </source>
</evidence>
<evidence type="ECO:0000313" key="3">
    <source>
        <dbReference type="Proteomes" id="UP000005408"/>
    </source>
</evidence>
<organism evidence="2 3">
    <name type="scientific">Magallana gigas</name>
    <name type="common">Pacific oyster</name>
    <name type="synonym">Crassostrea gigas</name>
    <dbReference type="NCBI Taxonomy" id="29159"/>
    <lineage>
        <taxon>Eukaryota</taxon>
        <taxon>Metazoa</taxon>
        <taxon>Spiralia</taxon>
        <taxon>Lophotrochozoa</taxon>
        <taxon>Mollusca</taxon>
        <taxon>Bivalvia</taxon>
        <taxon>Autobranchia</taxon>
        <taxon>Pteriomorphia</taxon>
        <taxon>Ostreida</taxon>
        <taxon>Ostreoidea</taxon>
        <taxon>Ostreidae</taxon>
        <taxon>Magallana</taxon>
    </lineage>
</organism>